<proteinExistence type="predicted"/>
<evidence type="ECO:0000313" key="1">
    <source>
        <dbReference type="EMBL" id="RXF72949.1"/>
    </source>
</evidence>
<dbReference type="AlphaFoldDB" id="A0A4Q0MIS1"/>
<evidence type="ECO:0000313" key="2">
    <source>
        <dbReference type="Proteomes" id="UP000289708"/>
    </source>
</evidence>
<sequence length="118" mass="12755">MLALGATGQISINVSQTATLYGDITGYFAPQIQVYMNYDGTAYAVMTRILATSKLGTGSYMIETDRNLQLCSVHVNIDGGYYYASAYPSGNNIYVQTWAITNGSPVATDLYHNVSAKC</sequence>
<reference evidence="1 2" key="1">
    <citation type="submission" date="2018-12" db="EMBL/GenBank/DDBJ databases">
        <title>bacterium Hansschlegelia zhihuaiae S113.</title>
        <authorList>
            <person name="He J."/>
        </authorList>
    </citation>
    <scope>NUCLEOTIDE SEQUENCE [LARGE SCALE GENOMIC DNA]</scope>
    <source>
        <strain evidence="1 2">S 113</strain>
    </source>
</reference>
<organism evidence="1 2">
    <name type="scientific">Hansschlegelia zhihuaiae</name>
    <dbReference type="NCBI Taxonomy" id="405005"/>
    <lineage>
        <taxon>Bacteria</taxon>
        <taxon>Pseudomonadati</taxon>
        <taxon>Pseudomonadota</taxon>
        <taxon>Alphaproteobacteria</taxon>
        <taxon>Hyphomicrobiales</taxon>
        <taxon>Methylopilaceae</taxon>
        <taxon>Hansschlegelia</taxon>
    </lineage>
</organism>
<dbReference type="EMBL" id="RYFI01000011">
    <property type="protein sequence ID" value="RXF72949.1"/>
    <property type="molecule type" value="Genomic_DNA"/>
</dbReference>
<protein>
    <submittedName>
        <fullName evidence="1">Uncharacterized protein</fullName>
    </submittedName>
</protein>
<accession>A0A4Q0MIS1</accession>
<name>A0A4Q0MIS1_9HYPH</name>
<dbReference type="RefSeq" id="WP_128777809.1">
    <property type="nucleotide sequence ID" value="NZ_RYFI01000011.1"/>
</dbReference>
<dbReference type="OrthoDB" id="4855196at2"/>
<keyword evidence="2" id="KW-1185">Reference proteome</keyword>
<gene>
    <name evidence="1" type="ORF">EK403_12455</name>
</gene>
<dbReference type="Proteomes" id="UP000289708">
    <property type="component" value="Unassembled WGS sequence"/>
</dbReference>
<comment type="caution">
    <text evidence="1">The sequence shown here is derived from an EMBL/GenBank/DDBJ whole genome shotgun (WGS) entry which is preliminary data.</text>
</comment>